<keyword evidence="4" id="KW-1185">Reference proteome</keyword>
<reference evidence="3" key="1">
    <citation type="journal article" date="2023" name="Plant J.">
        <title>Genome sequences and population genomics provide insights into the demographic history, inbreeding, and mutation load of two 'living fossil' tree species of Dipteronia.</title>
        <authorList>
            <person name="Feng Y."/>
            <person name="Comes H.P."/>
            <person name="Chen J."/>
            <person name="Zhu S."/>
            <person name="Lu R."/>
            <person name="Zhang X."/>
            <person name="Li P."/>
            <person name="Qiu J."/>
            <person name="Olsen K.M."/>
            <person name="Qiu Y."/>
        </authorList>
    </citation>
    <scope>NUCLEOTIDE SEQUENCE</scope>
    <source>
        <strain evidence="3">KIB01</strain>
    </source>
</reference>
<evidence type="ECO:0000313" key="4">
    <source>
        <dbReference type="Proteomes" id="UP001280121"/>
    </source>
</evidence>
<proteinExistence type="predicted"/>
<accession>A0AAD9WME5</accession>
<keyword evidence="2" id="KW-0472">Membrane</keyword>
<comment type="caution">
    <text evidence="3">The sequence shown here is derived from an EMBL/GenBank/DDBJ whole genome shotgun (WGS) entry which is preliminary data.</text>
</comment>
<dbReference type="Proteomes" id="UP001280121">
    <property type="component" value="Unassembled WGS sequence"/>
</dbReference>
<protein>
    <submittedName>
        <fullName evidence="3">Uncharacterized protein</fullName>
    </submittedName>
</protein>
<organism evidence="3 4">
    <name type="scientific">Dipteronia dyeriana</name>
    <dbReference type="NCBI Taxonomy" id="168575"/>
    <lineage>
        <taxon>Eukaryota</taxon>
        <taxon>Viridiplantae</taxon>
        <taxon>Streptophyta</taxon>
        <taxon>Embryophyta</taxon>
        <taxon>Tracheophyta</taxon>
        <taxon>Spermatophyta</taxon>
        <taxon>Magnoliopsida</taxon>
        <taxon>eudicotyledons</taxon>
        <taxon>Gunneridae</taxon>
        <taxon>Pentapetalae</taxon>
        <taxon>rosids</taxon>
        <taxon>malvids</taxon>
        <taxon>Sapindales</taxon>
        <taxon>Sapindaceae</taxon>
        <taxon>Hippocastanoideae</taxon>
        <taxon>Acereae</taxon>
        <taxon>Dipteronia</taxon>
    </lineage>
</organism>
<feature type="region of interest" description="Disordered" evidence="1">
    <location>
        <begin position="1"/>
        <end position="20"/>
    </location>
</feature>
<name>A0AAD9WME5_9ROSI</name>
<evidence type="ECO:0000256" key="1">
    <source>
        <dbReference type="SAM" id="MobiDB-lite"/>
    </source>
</evidence>
<keyword evidence="2" id="KW-0812">Transmembrane</keyword>
<feature type="transmembrane region" description="Helical" evidence="2">
    <location>
        <begin position="66"/>
        <end position="88"/>
    </location>
</feature>
<feature type="transmembrane region" description="Helical" evidence="2">
    <location>
        <begin position="29"/>
        <end position="46"/>
    </location>
</feature>
<dbReference type="EMBL" id="JANJYI010000009">
    <property type="protein sequence ID" value="KAK2635313.1"/>
    <property type="molecule type" value="Genomic_DNA"/>
</dbReference>
<evidence type="ECO:0000313" key="3">
    <source>
        <dbReference type="EMBL" id="KAK2635313.1"/>
    </source>
</evidence>
<evidence type="ECO:0000256" key="2">
    <source>
        <dbReference type="SAM" id="Phobius"/>
    </source>
</evidence>
<dbReference type="AlphaFoldDB" id="A0AAD9WME5"/>
<gene>
    <name evidence="3" type="ORF">Ddye_030105</name>
</gene>
<keyword evidence="2" id="KW-1133">Transmembrane helix</keyword>
<sequence>MDKNLLGKEEREDYHEEEDRSLSREVKRVGSIAGPLVAINLSQYFLQIMSLMMVGHLGQLYLSSSAIAVSFSAVTGFSLVLSPFLCVYS</sequence>